<evidence type="ECO:0000256" key="6">
    <source>
        <dbReference type="ARBA" id="ARBA00022989"/>
    </source>
</evidence>
<dbReference type="PANTHER" id="PTHR24044:SF417">
    <property type="entry name" value="WEARY, ISOFORM B"/>
    <property type="match status" value="1"/>
</dbReference>
<keyword evidence="5" id="KW-0130">Cell adhesion</keyword>
<feature type="disulfide bond" evidence="10">
    <location>
        <begin position="508"/>
        <end position="517"/>
    </location>
</feature>
<accession>A0AAE0ZSP4</accession>
<dbReference type="SUPFAM" id="SSF57196">
    <property type="entry name" value="EGF/Laminin"/>
    <property type="match status" value="2"/>
</dbReference>
<evidence type="ECO:0000256" key="3">
    <source>
        <dbReference type="ARBA" id="ARBA00022729"/>
    </source>
</evidence>
<dbReference type="SUPFAM" id="SSF50242">
    <property type="entry name" value="TIMP-like"/>
    <property type="match status" value="1"/>
</dbReference>
<evidence type="ECO:0000256" key="1">
    <source>
        <dbReference type="ARBA" id="ARBA00004167"/>
    </source>
</evidence>
<dbReference type="InterPro" id="IPR013783">
    <property type="entry name" value="Ig-like_fold"/>
</dbReference>
<feature type="compositionally biased region" description="Basic residues" evidence="11">
    <location>
        <begin position="607"/>
        <end position="617"/>
    </location>
</feature>
<evidence type="ECO:0008006" key="17">
    <source>
        <dbReference type="Google" id="ProtNLM"/>
    </source>
</evidence>
<dbReference type="InterPro" id="IPR003599">
    <property type="entry name" value="Ig_sub"/>
</dbReference>
<dbReference type="InterPro" id="IPR003598">
    <property type="entry name" value="Ig_sub2"/>
</dbReference>
<feature type="compositionally biased region" description="Polar residues" evidence="11">
    <location>
        <begin position="386"/>
        <end position="399"/>
    </location>
</feature>
<dbReference type="InterPro" id="IPR007110">
    <property type="entry name" value="Ig-like_dom"/>
</dbReference>
<dbReference type="PROSITE" id="PS50026">
    <property type="entry name" value="EGF_3"/>
    <property type="match status" value="2"/>
</dbReference>
<feature type="disulfide bond" evidence="10">
    <location>
        <begin position="489"/>
        <end position="506"/>
    </location>
</feature>
<feature type="domain" description="Ig-like" evidence="14">
    <location>
        <begin position="160"/>
        <end position="264"/>
    </location>
</feature>
<keyword evidence="16" id="KW-1185">Reference proteome</keyword>
<comment type="caution">
    <text evidence="15">The sequence shown here is derived from an EMBL/GenBank/DDBJ whole genome shotgun (WGS) entry which is preliminary data.</text>
</comment>
<dbReference type="SMART" id="SM00181">
    <property type="entry name" value="EGF"/>
    <property type="match status" value="2"/>
</dbReference>
<dbReference type="InterPro" id="IPR036179">
    <property type="entry name" value="Ig-like_dom_sf"/>
</dbReference>
<keyword evidence="3 12" id="KW-0732">Signal</keyword>
<name>A0AAE0ZSP4_9GAST</name>
<evidence type="ECO:0000313" key="16">
    <source>
        <dbReference type="Proteomes" id="UP001283361"/>
    </source>
</evidence>
<dbReference type="GO" id="GO:0007155">
    <property type="term" value="P:cell adhesion"/>
    <property type="evidence" value="ECO:0007669"/>
    <property type="project" value="UniProtKB-KW"/>
</dbReference>
<dbReference type="GO" id="GO:0016020">
    <property type="term" value="C:membrane"/>
    <property type="evidence" value="ECO:0007669"/>
    <property type="project" value="UniProtKB-SubCell"/>
</dbReference>
<dbReference type="InterPro" id="IPR050906">
    <property type="entry name" value="Notch_signaling"/>
</dbReference>
<sequence>MASGEFPISAALLLINFSLLITWSAADECGTKFVDPSSSTVLAQIVVQGKVDTMIPVSHDVLSHSANVTIAKVYKGMDSLKEMGIPPGGNVMVEKFGPETDPDECVADMSAMTSEEDLLFFLRPSASHGVMQLTALPLPAEITVMATVERSLCATCVSPPKINRVMCRHCAHAPVIRKGKGRKVKMGQRARLGCYANGKPPPKFYWTKSGVPVTSGSKGIVIRSTNTSSLLIVRKVRSAHIGEYVCKAENAIGESEKALLLEVNKQTQSSKPKYNVRNAPDKRVCDRVVCLNGGTCYYSPSLDLSFCKCTKGFEGVKCENDISGPEVPRVTTKPLKNVSDPVDNPPSEQLRLNNSMGNISETSASRSRTKFSPSLDGIKSNETTHHSVYNNSTSQSSRDMLTTPLATMSLYANEGTSTPETTRFPGSNDTQTQTSEPRKHRKDTRENTSTSKFRPISNVDDAALKLIRSRLADNQLKSSQCSPTFHDFCENGGTCSYVLVLDVTVCICPAGFNGSRCQTTFQQKQDFDSNSLKENRTFSNEVGNNTDIIASFSEQTRVSDRERNSVANLKDRIKAHTPKPGKGNRSSRKYQATNKRQLKSKNESKMCRRLHRSKVRSFRSQLRAWS</sequence>
<dbReference type="Gene3D" id="2.60.40.10">
    <property type="entry name" value="Immunoglobulins"/>
    <property type="match status" value="1"/>
</dbReference>
<dbReference type="InterPro" id="IPR008993">
    <property type="entry name" value="TIMP-like_OB-fold"/>
</dbReference>
<evidence type="ECO:0000259" key="14">
    <source>
        <dbReference type="PROSITE" id="PS50835"/>
    </source>
</evidence>
<comment type="caution">
    <text evidence="10">Lacks conserved residue(s) required for the propagation of feature annotation.</text>
</comment>
<evidence type="ECO:0000256" key="2">
    <source>
        <dbReference type="ARBA" id="ARBA00022692"/>
    </source>
</evidence>
<keyword evidence="2" id="KW-0812">Transmembrane</keyword>
<evidence type="ECO:0000256" key="4">
    <source>
        <dbReference type="ARBA" id="ARBA00022737"/>
    </source>
</evidence>
<keyword evidence="9" id="KW-0393">Immunoglobulin domain</keyword>
<dbReference type="InterPro" id="IPR000742">
    <property type="entry name" value="EGF"/>
</dbReference>
<evidence type="ECO:0000259" key="13">
    <source>
        <dbReference type="PROSITE" id="PS50026"/>
    </source>
</evidence>
<feature type="disulfide bond" evidence="10">
    <location>
        <begin position="290"/>
        <end position="307"/>
    </location>
</feature>
<dbReference type="Gene3D" id="2.10.25.10">
    <property type="entry name" value="Laminin"/>
    <property type="match status" value="2"/>
</dbReference>
<feature type="region of interest" description="Disordered" evidence="11">
    <location>
        <begin position="559"/>
        <end position="626"/>
    </location>
</feature>
<dbReference type="PANTHER" id="PTHR24044">
    <property type="entry name" value="NOTCH LIGAND FAMILY MEMBER"/>
    <property type="match status" value="1"/>
</dbReference>
<dbReference type="GO" id="GO:0005112">
    <property type="term" value="F:Notch binding"/>
    <property type="evidence" value="ECO:0007669"/>
    <property type="project" value="TreeGrafter"/>
</dbReference>
<feature type="signal peptide" evidence="12">
    <location>
        <begin position="1"/>
        <end position="26"/>
    </location>
</feature>
<feature type="chain" id="PRO_5042163063" description="Protein vein" evidence="12">
    <location>
        <begin position="27"/>
        <end position="626"/>
    </location>
</feature>
<feature type="domain" description="EGF-like" evidence="13">
    <location>
        <begin position="281"/>
        <end position="319"/>
    </location>
</feature>
<dbReference type="Proteomes" id="UP001283361">
    <property type="component" value="Unassembled WGS sequence"/>
</dbReference>
<dbReference type="PROSITE" id="PS00022">
    <property type="entry name" value="EGF_1"/>
    <property type="match status" value="2"/>
</dbReference>
<feature type="compositionally biased region" description="Polar residues" evidence="11">
    <location>
        <begin position="415"/>
        <end position="435"/>
    </location>
</feature>
<evidence type="ECO:0000256" key="10">
    <source>
        <dbReference type="PROSITE-ProRule" id="PRU00076"/>
    </source>
</evidence>
<keyword evidence="8 10" id="KW-1015">Disulfide bond</keyword>
<dbReference type="Pfam" id="PF07679">
    <property type="entry name" value="I-set"/>
    <property type="match status" value="1"/>
</dbReference>
<feature type="domain" description="EGF-like" evidence="13">
    <location>
        <begin position="477"/>
        <end position="518"/>
    </location>
</feature>
<protein>
    <recommendedName>
        <fullName evidence="17">Protein vein</fullName>
    </recommendedName>
</protein>
<evidence type="ECO:0000256" key="12">
    <source>
        <dbReference type="SAM" id="SignalP"/>
    </source>
</evidence>
<dbReference type="SMART" id="SM00409">
    <property type="entry name" value="IG"/>
    <property type="match status" value="1"/>
</dbReference>
<dbReference type="PROSITE" id="PS50835">
    <property type="entry name" value="IG_LIKE"/>
    <property type="match status" value="1"/>
</dbReference>
<feature type="region of interest" description="Disordered" evidence="11">
    <location>
        <begin position="323"/>
        <end position="399"/>
    </location>
</feature>
<organism evidence="15 16">
    <name type="scientific">Elysia crispata</name>
    <name type="common">lettuce slug</name>
    <dbReference type="NCBI Taxonomy" id="231223"/>
    <lineage>
        <taxon>Eukaryota</taxon>
        <taxon>Metazoa</taxon>
        <taxon>Spiralia</taxon>
        <taxon>Lophotrochozoa</taxon>
        <taxon>Mollusca</taxon>
        <taxon>Gastropoda</taxon>
        <taxon>Heterobranchia</taxon>
        <taxon>Euthyneura</taxon>
        <taxon>Panpulmonata</taxon>
        <taxon>Sacoglossa</taxon>
        <taxon>Placobranchoidea</taxon>
        <taxon>Plakobranchidae</taxon>
        <taxon>Elysia</taxon>
    </lineage>
</organism>
<comment type="subcellular location">
    <subcellularLocation>
        <location evidence="1">Membrane</location>
        <topology evidence="1">Single-pass membrane protein</topology>
    </subcellularLocation>
</comment>
<dbReference type="CDD" id="cd00054">
    <property type="entry name" value="EGF_CA"/>
    <property type="match status" value="1"/>
</dbReference>
<feature type="compositionally biased region" description="Basic and acidic residues" evidence="11">
    <location>
        <begin position="559"/>
        <end position="574"/>
    </location>
</feature>
<dbReference type="InterPro" id="IPR013098">
    <property type="entry name" value="Ig_I-set"/>
</dbReference>
<keyword evidence="6" id="KW-1133">Transmembrane helix</keyword>
<keyword evidence="4" id="KW-0677">Repeat</keyword>
<dbReference type="EMBL" id="JAWDGP010003379">
    <property type="protein sequence ID" value="KAK3774909.1"/>
    <property type="molecule type" value="Genomic_DNA"/>
</dbReference>
<evidence type="ECO:0000313" key="15">
    <source>
        <dbReference type="EMBL" id="KAK3774909.1"/>
    </source>
</evidence>
<evidence type="ECO:0000256" key="9">
    <source>
        <dbReference type="ARBA" id="ARBA00023319"/>
    </source>
</evidence>
<dbReference type="FunFam" id="2.60.40.10:FF:000017">
    <property type="entry name" value="Down syndrome cell adhesion molecule b"/>
    <property type="match status" value="1"/>
</dbReference>
<feature type="disulfide bond" evidence="10">
    <location>
        <begin position="309"/>
        <end position="318"/>
    </location>
</feature>
<feature type="compositionally biased region" description="Polar residues" evidence="11">
    <location>
        <begin position="346"/>
        <end position="372"/>
    </location>
</feature>
<gene>
    <name evidence="15" type="ORF">RRG08_007267</name>
</gene>
<dbReference type="SMART" id="SM00408">
    <property type="entry name" value="IGc2"/>
    <property type="match status" value="1"/>
</dbReference>
<proteinExistence type="predicted"/>
<evidence type="ECO:0000256" key="5">
    <source>
        <dbReference type="ARBA" id="ARBA00022889"/>
    </source>
</evidence>
<evidence type="ECO:0000256" key="8">
    <source>
        <dbReference type="ARBA" id="ARBA00023157"/>
    </source>
</evidence>
<evidence type="ECO:0000256" key="11">
    <source>
        <dbReference type="SAM" id="MobiDB-lite"/>
    </source>
</evidence>
<dbReference type="AlphaFoldDB" id="A0AAE0ZSP4"/>
<dbReference type="SUPFAM" id="SSF48726">
    <property type="entry name" value="Immunoglobulin"/>
    <property type="match status" value="1"/>
</dbReference>
<feature type="region of interest" description="Disordered" evidence="11">
    <location>
        <begin position="415"/>
        <end position="454"/>
    </location>
</feature>
<dbReference type="Gene3D" id="2.40.50.120">
    <property type="match status" value="1"/>
</dbReference>
<keyword evidence="10" id="KW-0245">EGF-like domain</keyword>
<reference evidence="15" key="1">
    <citation type="journal article" date="2023" name="G3 (Bethesda)">
        <title>A reference genome for the long-term kleptoplast-retaining sea slug Elysia crispata morphotype clarki.</title>
        <authorList>
            <person name="Eastman K.E."/>
            <person name="Pendleton A.L."/>
            <person name="Shaikh M.A."/>
            <person name="Suttiyut T."/>
            <person name="Ogas R."/>
            <person name="Tomko P."/>
            <person name="Gavelis G."/>
            <person name="Widhalm J.R."/>
            <person name="Wisecaver J.H."/>
        </authorList>
    </citation>
    <scope>NUCLEOTIDE SEQUENCE</scope>
    <source>
        <strain evidence="15">ECLA1</strain>
    </source>
</reference>
<evidence type="ECO:0000256" key="7">
    <source>
        <dbReference type="ARBA" id="ARBA00023136"/>
    </source>
</evidence>
<dbReference type="PROSITE" id="PS01186">
    <property type="entry name" value="EGF_2"/>
    <property type="match status" value="2"/>
</dbReference>
<keyword evidence="7" id="KW-0472">Membrane</keyword>